<dbReference type="CDD" id="cd00432">
    <property type="entry name" value="Ribosomal_L18_L5e"/>
    <property type="match status" value="1"/>
</dbReference>
<dbReference type="AlphaFoldDB" id="A0A7S0ZEB4"/>
<dbReference type="SUPFAM" id="SSF53137">
    <property type="entry name" value="Translational machinery components"/>
    <property type="match status" value="1"/>
</dbReference>
<dbReference type="GO" id="GO:0005737">
    <property type="term" value="C:cytoplasm"/>
    <property type="evidence" value="ECO:0007669"/>
    <property type="project" value="UniProtKB-ARBA"/>
</dbReference>
<dbReference type="InterPro" id="IPR057268">
    <property type="entry name" value="Ribosomal_L18"/>
</dbReference>
<proteinExistence type="inferred from homology"/>
<dbReference type="InterPro" id="IPR005484">
    <property type="entry name" value="Ribosomal_uL18_bac/plant/anim"/>
</dbReference>
<dbReference type="GO" id="GO:0006412">
    <property type="term" value="P:translation"/>
    <property type="evidence" value="ECO:0007669"/>
    <property type="project" value="InterPro"/>
</dbReference>
<evidence type="ECO:0000256" key="3">
    <source>
        <dbReference type="ARBA" id="ARBA00023274"/>
    </source>
</evidence>
<protein>
    <recommendedName>
        <fullName evidence="5">50S ribosomal protein L18</fullName>
    </recommendedName>
</protein>
<dbReference type="PANTHER" id="PTHR12899:SF3">
    <property type="entry name" value="LARGE RIBOSOMAL SUBUNIT PROTEIN UL18M"/>
    <property type="match status" value="1"/>
</dbReference>
<keyword evidence="2" id="KW-0689">Ribosomal protein</keyword>
<dbReference type="Gene3D" id="3.30.420.100">
    <property type="match status" value="1"/>
</dbReference>
<keyword evidence="3" id="KW-0687">Ribonucleoprotein</keyword>
<evidence type="ECO:0000256" key="2">
    <source>
        <dbReference type="ARBA" id="ARBA00022980"/>
    </source>
</evidence>
<evidence type="ECO:0008006" key="5">
    <source>
        <dbReference type="Google" id="ProtNLM"/>
    </source>
</evidence>
<dbReference type="GO" id="GO:1990904">
    <property type="term" value="C:ribonucleoprotein complex"/>
    <property type="evidence" value="ECO:0007669"/>
    <property type="project" value="UniProtKB-KW"/>
</dbReference>
<dbReference type="GO" id="GO:0003735">
    <property type="term" value="F:structural constituent of ribosome"/>
    <property type="evidence" value="ECO:0007669"/>
    <property type="project" value="InterPro"/>
</dbReference>
<dbReference type="EMBL" id="HBFP01004906">
    <property type="protein sequence ID" value="CAD8819099.1"/>
    <property type="molecule type" value="Transcribed_RNA"/>
</dbReference>
<dbReference type="GO" id="GO:0005840">
    <property type="term" value="C:ribosome"/>
    <property type="evidence" value="ECO:0007669"/>
    <property type="project" value="UniProtKB-KW"/>
</dbReference>
<dbReference type="Pfam" id="PF00861">
    <property type="entry name" value="Ribosomal_L18p"/>
    <property type="match status" value="1"/>
</dbReference>
<reference evidence="4" key="1">
    <citation type="submission" date="2021-01" db="EMBL/GenBank/DDBJ databases">
        <authorList>
            <person name="Corre E."/>
            <person name="Pelletier E."/>
            <person name="Niang G."/>
            <person name="Scheremetjew M."/>
            <person name="Finn R."/>
            <person name="Kale V."/>
            <person name="Holt S."/>
            <person name="Cochrane G."/>
            <person name="Meng A."/>
            <person name="Brown T."/>
            <person name="Cohen L."/>
        </authorList>
    </citation>
    <scope>NUCLEOTIDE SEQUENCE</scope>
    <source>
        <strain evidence="4">CCMP3278</strain>
    </source>
</reference>
<evidence type="ECO:0000256" key="1">
    <source>
        <dbReference type="ARBA" id="ARBA00007116"/>
    </source>
</evidence>
<gene>
    <name evidence="4" type="ORF">TOLI1172_LOCUS3488</name>
</gene>
<dbReference type="GO" id="GO:0008097">
    <property type="term" value="F:5S rRNA binding"/>
    <property type="evidence" value="ECO:0007669"/>
    <property type="project" value="TreeGrafter"/>
</dbReference>
<name>A0A7S0ZEB4_9RHOD</name>
<evidence type="ECO:0000313" key="4">
    <source>
        <dbReference type="EMBL" id="CAD8819099.1"/>
    </source>
</evidence>
<dbReference type="PANTHER" id="PTHR12899">
    <property type="entry name" value="39S RIBOSOMAL PROTEIN L18, MITOCHONDRIAL"/>
    <property type="match status" value="1"/>
</dbReference>
<comment type="similarity">
    <text evidence="1">Belongs to the universal ribosomal protein uL18 family.</text>
</comment>
<organism evidence="4">
    <name type="scientific">Timspurckia oligopyrenoides</name>
    <dbReference type="NCBI Taxonomy" id="708627"/>
    <lineage>
        <taxon>Eukaryota</taxon>
        <taxon>Rhodophyta</taxon>
        <taxon>Bangiophyceae</taxon>
        <taxon>Porphyridiales</taxon>
        <taxon>Porphyridiaceae</taxon>
        <taxon>Timspurckia</taxon>
    </lineage>
</organism>
<sequence>MPKRTLVRRLPEGIPHILIWCSSRHIKGQVIDKAQGKVFAEANTLQYAIRSALYDGDMTSANLKSYKTGSVHAAQLIGQALAKKCIELNITSVRWERTGRYAGKIAAFIDAVRDGGIKLV</sequence>
<accession>A0A7S0ZEB4</accession>